<dbReference type="InterPro" id="IPR037138">
    <property type="entry name" value="His_deacetylse_dom_sf"/>
</dbReference>
<dbReference type="Gene3D" id="3.40.800.20">
    <property type="entry name" value="Histone deacetylase domain"/>
    <property type="match status" value="1"/>
</dbReference>
<dbReference type="GO" id="GO:0016787">
    <property type="term" value="F:hydrolase activity"/>
    <property type="evidence" value="ECO:0007669"/>
    <property type="project" value="UniProtKB-KW"/>
</dbReference>
<dbReference type="InterPro" id="IPR023696">
    <property type="entry name" value="Ureohydrolase_dom_sf"/>
</dbReference>
<keyword evidence="3" id="KW-0378">Hydrolase</keyword>
<dbReference type="OMA" id="NPERIRC"/>
<keyword evidence="4" id="KW-0539">Nucleus</keyword>
<dbReference type="GeneTree" id="ENSGT00940000160061"/>
<dbReference type="Pfam" id="PF00850">
    <property type="entry name" value="Hist_deacetyl"/>
    <property type="match status" value="1"/>
</dbReference>
<evidence type="ECO:0000256" key="2">
    <source>
        <dbReference type="ARBA" id="ARBA00007738"/>
    </source>
</evidence>
<dbReference type="PANTHER" id="PTHR10625:SF43">
    <property type="entry name" value="POLYAMINE DEACETYLASE HDAC10"/>
    <property type="match status" value="1"/>
</dbReference>
<reference evidence="7" key="2">
    <citation type="journal article" date="2007" name="PLoS Biol.">
        <title>Survey sequencing and comparative analysis of the elephant shark (Callorhinchus milii) genome.</title>
        <authorList>
            <person name="Venkatesh B."/>
            <person name="Kirkness E.F."/>
            <person name="Loh Y.H."/>
            <person name="Halpern A.L."/>
            <person name="Lee A.P."/>
            <person name="Johnson J."/>
            <person name="Dandona N."/>
            <person name="Viswanathan L.D."/>
            <person name="Tay A."/>
            <person name="Venter J.C."/>
            <person name="Strausberg R.L."/>
            <person name="Brenner S."/>
        </authorList>
    </citation>
    <scope>NUCLEOTIDE SEQUENCE [LARGE SCALE GENOMIC DNA]</scope>
</reference>
<dbReference type="Proteomes" id="UP000314986">
    <property type="component" value="Unassembled WGS sequence"/>
</dbReference>
<evidence type="ECO:0000313" key="6">
    <source>
        <dbReference type="Ensembl" id="ENSCMIP00000037503.1"/>
    </source>
</evidence>
<dbReference type="PANTHER" id="PTHR10625">
    <property type="entry name" value="HISTONE DEACETYLASE HDAC1-RELATED"/>
    <property type="match status" value="1"/>
</dbReference>
<accession>A0A4W3JHK0</accession>
<evidence type="ECO:0000313" key="7">
    <source>
        <dbReference type="Proteomes" id="UP000314986"/>
    </source>
</evidence>
<dbReference type="PRINTS" id="PR01270">
    <property type="entry name" value="HDASUPER"/>
</dbReference>
<dbReference type="AlphaFoldDB" id="A0A4W3JHK0"/>
<evidence type="ECO:0000259" key="5">
    <source>
        <dbReference type="Pfam" id="PF00850"/>
    </source>
</evidence>
<dbReference type="GO" id="GO:0005634">
    <property type="term" value="C:nucleus"/>
    <property type="evidence" value="ECO:0007669"/>
    <property type="project" value="UniProtKB-SubCell"/>
</dbReference>
<dbReference type="GO" id="GO:0019213">
    <property type="term" value="F:deacetylase activity"/>
    <property type="evidence" value="ECO:0007669"/>
    <property type="project" value="TreeGrafter"/>
</dbReference>
<organism evidence="6 7">
    <name type="scientific">Callorhinchus milii</name>
    <name type="common">Ghost shark</name>
    <dbReference type="NCBI Taxonomy" id="7868"/>
    <lineage>
        <taxon>Eukaryota</taxon>
        <taxon>Metazoa</taxon>
        <taxon>Chordata</taxon>
        <taxon>Craniata</taxon>
        <taxon>Vertebrata</taxon>
        <taxon>Chondrichthyes</taxon>
        <taxon>Holocephali</taxon>
        <taxon>Chimaeriformes</taxon>
        <taxon>Callorhinchidae</taxon>
        <taxon>Callorhinchus</taxon>
    </lineage>
</organism>
<dbReference type="InterPro" id="IPR000286">
    <property type="entry name" value="HDACs"/>
</dbReference>
<dbReference type="InterPro" id="IPR023801">
    <property type="entry name" value="His_deacetylse_dom"/>
</dbReference>
<comment type="similarity">
    <text evidence="2">Belongs to the histone deacetylase family. HD type 2 subfamily.</text>
</comment>
<comment type="subcellular location">
    <subcellularLocation>
        <location evidence="1">Nucleus</location>
    </subcellularLocation>
</comment>
<dbReference type="GO" id="GO:0040029">
    <property type="term" value="P:epigenetic regulation of gene expression"/>
    <property type="evidence" value="ECO:0007669"/>
    <property type="project" value="TreeGrafter"/>
</dbReference>
<dbReference type="SUPFAM" id="SSF52768">
    <property type="entry name" value="Arginase/deacetylase"/>
    <property type="match status" value="1"/>
</dbReference>
<dbReference type="FunFam" id="3.40.800.20:FF:000005">
    <property type="entry name" value="histone deacetylase 6"/>
    <property type="match status" value="1"/>
</dbReference>
<name>A0A4W3JHK0_CALMI</name>
<evidence type="ECO:0000256" key="3">
    <source>
        <dbReference type="ARBA" id="ARBA00022801"/>
    </source>
</evidence>
<reference evidence="6" key="4">
    <citation type="submission" date="2025-08" db="UniProtKB">
        <authorList>
            <consortium name="Ensembl"/>
        </authorList>
    </citation>
    <scope>IDENTIFICATION</scope>
</reference>
<proteinExistence type="inferred from homology"/>
<reference evidence="7" key="1">
    <citation type="journal article" date="2006" name="Science">
        <title>Ancient noncoding elements conserved in the human genome.</title>
        <authorList>
            <person name="Venkatesh B."/>
            <person name="Kirkness E.F."/>
            <person name="Loh Y.H."/>
            <person name="Halpern A.L."/>
            <person name="Lee A.P."/>
            <person name="Johnson J."/>
            <person name="Dandona N."/>
            <person name="Viswanathan L.D."/>
            <person name="Tay A."/>
            <person name="Venter J.C."/>
            <person name="Strausberg R.L."/>
            <person name="Brenner S."/>
        </authorList>
    </citation>
    <scope>NUCLEOTIDE SEQUENCE [LARGE SCALE GENOMIC DNA]</scope>
</reference>
<dbReference type="Ensembl" id="ENSCMIT00000038046.1">
    <property type="protein sequence ID" value="ENSCMIP00000037503.1"/>
    <property type="gene ID" value="ENSCMIG00000015751.1"/>
</dbReference>
<evidence type="ECO:0000256" key="4">
    <source>
        <dbReference type="ARBA" id="ARBA00023242"/>
    </source>
</evidence>
<evidence type="ECO:0000256" key="1">
    <source>
        <dbReference type="ARBA" id="ARBA00004123"/>
    </source>
</evidence>
<protein>
    <recommendedName>
        <fullName evidence="5">Histone deacetylase domain-containing protein</fullName>
    </recommendedName>
</protein>
<sequence>MHWDLTLSCLVNPACSVEIPERLSSLYEKLKHYGLVERCIPLPIREAVEEEILLVHSLGYLEAVKSTPSMNVEDLKTFSNNYNDVYFHPNSYHCAKLSLGGTLQLVDAVMLGKVRNGIALVRPPGHHSEEGEACGFCIFNNVAIAAEYAKKKYGTAKILIVDWDVHHGQGIQHRFLEDPSVLYFSWHRYEHQQFWPNLRESDYDAIGEGKGTGFNINVPWNKIGMENSDYLAVFFHILLPMAYEFNPELILVSAGFDSAIGDPEGEMCATPECFAHLTHLLKSLANGKICIVLEGGYNLCSLSESVCMTVRSLLGDPVPQLVSQMAPCVRSLLIFFFFKYLSKICATYRTVEHSLLHLLAFLNSRPSSQQPRRLVQPSTVLSTPHPCHDPLCLRPPPQHCPTLPLPHPSSRQNPHSCLDYIQDGKRDGDLLYALFQFILPLAYGHQPDLVILAVESNSGIQVVTLTHLTHLLQGLSEGRILAIFQVY</sequence>
<keyword evidence="7" id="KW-1185">Reference proteome</keyword>
<reference evidence="6" key="5">
    <citation type="submission" date="2025-09" db="UniProtKB">
        <authorList>
            <consortium name="Ensembl"/>
        </authorList>
    </citation>
    <scope>IDENTIFICATION</scope>
</reference>
<feature type="domain" description="Histone deacetylase" evidence="5">
    <location>
        <begin position="18"/>
        <end position="312"/>
    </location>
</feature>
<reference evidence="7" key="3">
    <citation type="journal article" date="2014" name="Nature">
        <title>Elephant shark genome provides unique insights into gnathostome evolution.</title>
        <authorList>
            <consortium name="International Elephant Shark Genome Sequencing Consortium"/>
            <person name="Venkatesh B."/>
            <person name="Lee A.P."/>
            <person name="Ravi V."/>
            <person name="Maurya A.K."/>
            <person name="Lian M.M."/>
            <person name="Swann J.B."/>
            <person name="Ohta Y."/>
            <person name="Flajnik M.F."/>
            <person name="Sutoh Y."/>
            <person name="Kasahara M."/>
            <person name="Hoon S."/>
            <person name="Gangu V."/>
            <person name="Roy S.W."/>
            <person name="Irimia M."/>
            <person name="Korzh V."/>
            <person name="Kondrychyn I."/>
            <person name="Lim Z.W."/>
            <person name="Tay B.H."/>
            <person name="Tohari S."/>
            <person name="Kong K.W."/>
            <person name="Ho S."/>
            <person name="Lorente-Galdos B."/>
            <person name="Quilez J."/>
            <person name="Marques-Bonet T."/>
            <person name="Raney B.J."/>
            <person name="Ingham P.W."/>
            <person name="Tay A."/>
            <person name="Hillier L.W."/>
            <person name="Minx P."/>
            <person name="Boehm T."/>
            <person name="Wilson R.K."/>
            <person name="Brenner S."/>
            <person name="Warren W.C."/>
        </authorList>
    </citation>
    <scope>NUCLEOTIDE SEQUENCE [LARGE SCALE GENOMIC DNA]</scope>
</reference>